<organism evidence="1 2">
    <name type="scientific">Thermacetogenium phaeum</name>
    <dbReference type="NCBI Taxonomy" id="85874"/>
    <lineage>
        <taxon>Bacteria</taxon>
        <taxon>Bacillati</taxon>
        <taxon>Bacillota</taxon>
        <taxon>Clostridia</taxon>
        <taxon>Thermoanaerobacterales</taxon>
        <taxon>Thermoanaerobacteraceae</taxon>
        <taxon>Thermacetogenium</taxon>
    </lineage>
</organism>
<sequence>MLLLKLLLKSEVGLSEPPKHIFQMQTALRRLQSHFGSKQKEELLFSSSDAVTGGAIVLCLKKSDGFRLVLMVLS</sequence>
<dbReference type="Proteomes" id="UP000053326">
    <property type="component" value="Unassembled WGS sequence"/>
</dbReference>
<protein>
    <submittedName>
        <fullName evidence="1">Uncharacterized protein</fullName>
    </submittedName>
</protein>
<evidence type="ECO:0000313" key="1">
    <source>
        <dbReference type="EMBL" id="KUK35880.1"/>
    </source>
</evidence>
<dbReference type="AlphaFoldDB" id="A0A101FF44"/>
<evidence type="ECO:0000313" key="2">
    <source>
        <dbReference type="Proteomes" id="UP000053326"/>
    </source>
</evidence>
<dbReference type="EMBL" id="LGFO01000225">
    <property type="protein sequence ID" value="KUK35880.1"/>
    <property type="molecule type" value="Genomic_DNA"/>
</dbReference>
<proteinExistence type="predicted"/>
<gene>
    <name evidence="1" type="ORF">XD66_1409</name>
</gene>
<accession>A0A101FF44</accession>
<reference evidence="2" key="1">
    <citation type="journal article" date="2015" name="MBio">
        <title>Genome-Resolved Metagenomic Analysis Reveals Roles for Candidate Phyla and Other Microbial Community Members in Biogeochemical Transformations in Oil Reservoirs.</title>
        <authorList>
            <person name="Hu P."/>
            <person name="Tom L."/>
            <person name="Singh A."/>
            <person name="Thomas B.C."/>
            <person name="Baker B.J."/>
            <person name="Piceno Y.M."/>
            <person name="Andersen G.L."/>
            <person name="Banfield J.F."/>
        </authorList>
    </citation>
    <scope>NUCLEOTIDE SEQUENCE [LARGE SCALE GENOMIC DNA]</scope>
</reference>
<comment type="caution">
    <text evidence="1">The sequence shown here is derived from an EMBL/GenBank/DDBJ whole genome shotgun (WGS) entry which is preliminary data.</text>
</comment>
<name>A0A101FF44_9THEO</name>